<reference evidence="2 3" key="1">
    <citation type="submission" date="2023-01" db="EMBL/GenBank/DDBJ databases">
        <title>Sporosarcina sp. nov., isolated from Korean tranditional fermented seafood 'Jeotgal'.</title>
        <authorList>
            <person name="Yang A.-I."/>
        </authorList>
    </citation>
    <scope>NUCLEOTIDE SEQUENCE [LARGE SCALE GENOMIC DNA]</scope>
    <source>
        <strain evidence="2 3">B2O-1</strain>
    </source>
</reference>
<evidence type="ECO:0000259" key="1">
    <source>
        <dbReference type="PROSITE" id="PS51332"/>
    </source>
</evidence>
<accession>A0ABZ0KTD8</accession>
<keyword evidence="3" id="KW-1185">Reference proteome</keyword>
<feature type="domain" description="B12-binding" evidence="1">
    <location>
        <begin position="88"/>
        <end position="216"/>
    </location>
</feature>
<gene>
    <name evidence="2" type="ORF">PGH26_12415</name>
</gene>
<evidence type="ECO:0000313" key="3">
    <source>
        <dbReference type="Proteomes" id="UP001303532"/>
    </source>
</evidence>
<organism evidence="2 3">
    <name type="scientific">Sporosarcina jeotgali</name>
    <dbReference type="NCBI Taxonomy" id="3020056"/>
    <lineage>
        <taxon>Bacteria</taxon>
        <taxon>Bacillati</taxon>
        <taxon>Bacillota</taxon>
        <taxon>Bacilli</taxon>
        <taxon>Bacillales</taxon>
        <taxon>Caryophanaceae</taxon>
        <taxon>Sporosarcina</taxon>
    </lineage>
</organism>
<protein>
    <submittedName>
        <fullName evidence="2">Cobalamin B12-binding domain-containing protein</fullName>
    </submittedName>
</protein>
<name>A0ABZ0KTD8_9BACL</name>
<dbReference type="Gene3D" id="1.10.1240.10">
    <property type="entry name" value="Methionine synthase domain"/>
    <property type="match status" value="1"/>
</dbReference>
<dbReference type="EMBL" id="CP116341">
    <property type="protein sequence ID" value="WOV83676.1"/>
    <property type="molecule type" value="Genomic_DNA"/>
</dbReference>
<dbReference type="InterPro" id="IPR036724">
    <property type="entry name" value="Cobalamin-bd_sf"/>
</dbReference>
<dbReference type="SUPFAM" id="SSF52242">
    <property type="entry name" value="Cobalamin (vitamin B12)-binding domain"/>
    <property type="match status" value="1"/>
</dbReference>
<dbReference type="RefSeq" id="WP_323691365.1">
    <property type="nucleotide sequence ID" value="NZ_CP116341.1"/>
</dbReference>
<proteinExistence type="predicted"/>
<dbReference type="InterPro" id="IPR003759">
    <property type="entry name" value="Cbl-bd_cap"/>
</dbReference>
<sequence>MQNHAIKLANLFLHGDDHAAIAYINEVLLENNRLMLYEDLLTPAMIHIGKLWETNKISVADEHLATAICDYVISDYEFRSASLEPTHQKKVMLFGVEGEEHYIGLKMAAAVFQEFSWSVRYLGPNLPLQHAETAVNAWKPDVVAMSAALSYRLPMLKKSVQVLASTENKPTILIGGRMAPHANFAEEAAPGQVISMPTLRNLHEWLNHSGKDTEIRHVIS</sequence>
<evidence type="ECO:0000313" key="2">
    <source>
        <dbReference type="EMBL" id="WOV83676.1"/>
    </source>
</evidence>
<dbReference type="Pfam" id="PF02310">
    <property type="entry name" value="B12-binding"/>
    <property type="match status" value="1"/>
</dbReference>
<dbReference type="Proteomes" id="UP001303532">
    <property type="component" value="Chromosome"/>
</dbReference>
<dbReference type="Pfam" id="PF02607">
    <property type="entry name" value="B12-binding_2"/>
    <property type="match status" value="1"/>
</dbReference>
<dbReference type="InterPro" id="IPR036594">
    <property type="entry name" value="Meth_synthase_dom"/>
</dbReference>
<dbReference type="Gene3D" id="3.40.50.280">
    <property type="entry name" value="Cobalamin-binding domain"/>
    <property type="match status" value="1"/>
</dbReference>
<dbReference type="InterPro" id="IPR006158">
    <property type="entry name" value="Cobalamin-bd"/>
</dbReference>
<dbReference type="CDD" id="cd02065">
    <property type="entry name" value="B12-binding_like"/>
    <property type="match status" value="1"/>
</dbReference>
<dbReference type="PROSITE" id="PS51332">
    <property type="entry name" value="B12_BINDING"/>
    <property type="match status" value="1"/>
</dbReference>